<dbReference type="Gene3D" id="3.40.710.10">
    <property type="entry name" value="DD-peptidase/beta-lactamase superfamily"/>
    <property type="match status" value="1"/>
</dbReference>
<name>A0A6L9XUX5_9MICO</name>
<reference evidence="3 4" key="1">
    <citation type="journal article" date="2014" name="J. Microbiol.">
        <title>Diaminobutyricibacter tongyongensis gen. nov., sp. nov. and Homoserinibacter gongjuensis gen. nov., sp. nov. belong to the family Microbacteriaceae.</title>
        <authorList>
            <person name="Kim S.J."/>
            <person name="Ahn J.H."/>
            <person name="Weon H.Y."/>
            <person name="Hamada M."/>
            <person name="Suzuki K."/>
            <person name="Kwon S.W."/>
        </authorList>
    </citation>
    <scope>NUCLEOTIDE SEQUENCE [LARGE SCALE GENOMIC DNA]</scope>
    <source>
        <strain evidence="3 4">NBRC 108724</strain>
    </source>
</reference>
<dbReference type="PROSITE" id="PS51257">
    <property type="entry name" value="PROKAR_LIPOPROTEIN"/>
    <property type="match status" value="1"/>
</dbReference>
<feature type="chain" id="PRO_5027030304" evidence="1">
    <location>
        <begin position="32"/>
        <end position="428"/>
    </location>
</feature>
<comment type="caution">
    <text evidence="3">The sequence shown here is derived from an EMBL/GenBank/DDBJ whole genome shotgun (WGS) entry which is preliminary data.</text>
</comment>
<gene>
    <name evidence="3" type="ORF">G3T36_04940</name>
</gene>
<evidence type="ECO:0000313" key="3">
    <source>
        <dbReference type="EMBL" id="NEN05212.1"/>
    </source>
</evidence>
<dbReference type="InterPro" id="IPR001466">
    <property type="entry name" value="Beta-lactam-related"/>
</dbReference>
<dbReference type="PANTHER" id="PTHR46825:SF7">
    <property type="entry name" value="D-ALANYL-D-ALANINE CARBOXYPEPTIDASE"/>
    <property type="match status" value="1"/>
</dbReference>
<proteinExistence type="predicted"/>
<protein>
    <submittedName>
        <fullName evidence="3">Beta-lactamase family protein</fullName>
    </submittedName>
</protein>
<evidence type="ECO:0000256" key="1">
    <source>
        <dbReference type="SAM" id="SignalP"/>
    </source>
</evidence>
<dbReference type="InterPro" id="IPR050491">
    <property type="entry name" value="AmpC-like"/>
</dbReference>
<dbReference type="AlphaFoldDB" id="A0A6L9XUX5"/>
<dbReference type="PANTHER" id="PTHR46825">
    <property type="entry name" value="D-ALANYL-D-ALANINE-CARBOXYPEPTIDASE/ENDOPEPTIDASE AMPH"/>
    <property type="match status" value="1"/>
</dbReference>
<dbReference type="InterPro" id="IPR012338">
    <property type="entry name" value="Beta-lactam/transpept-like"/>
</dbReference>
<feature type="signal peptide" evidence="1">
    <location>
        <begin position="1"/>
        <end position="31"/>
    </location>
</feature>
<organism evidence="3 4">
    <name type="scientific">Leifsonia tongyongensis</name>
    <dbReference type="NCBI Taxonomy" id="1268043"/>
    <lineage>
        <taxon>Bacteria</taxon>
        <taxon>Bacillati</taxon>
        <taxon>Actinomycetota</taxon>
        <taxon>Actinomycetes</taxon>
        <taxon>Micrococcales</taxon>
        <taxon>Microbacteriaceae</taxon>
        <taxon>Leifsonia</taxon>
    </lineage>
</organism>
<dbReference type="EMBL" id="JAAGWY010000001">
    <property type="protein sequence ID" value="NEN05212.1"/>
    <property type="molecule type" value="Genomic_DNA"/>
</dbReference>
<keyword evidence="4" id="KW-1185">Reference proteome</keyword>
<sequence>MVRGFRGAKRATAVALASLVAVVLGACTPHADATARLPQQVQGAFPATIEGRLETAVTDAMKLAGASGALVGVWAPWAGSYVDGLGTTATKGSNPMTADMHFRIATNTTSMTCSVLLSLVDEGKVKLDDPVSLYLPRMIGVDGITLRELCQNTSGIGDYARQLRPVFVANPTRQWPAMELLSDGIATKPAGSPGQLYNASQAGMVMLGMALQSATGMSWSDLYRHYIFDRLGMAHSSFPDAGQLSIPSPHPLGYATSLDAAGALQCGTTLDETSLSPSMGWTASGAISTITDLKTFVQALATGSLLSAAAARAQDTGVPLGGTAPSWQSYGLGMLKLGPLRGNTGEIPGFISAMFADPESGLTVVVALNNSSARAGFAQELAQQLASIASKAPSKSGKPAPVALPWSEAQAVTAMKAAAVCQPPAPKK</sequence>
<evidence type="ECO:0000259" key="2">
    <source>
        <dbReference type="Pfam" id="PF00144"/>
    </source>
</evidence>
<keyword evidence="1" id="KW-0732">Signal</keyword>
<feature type="domain" description="Beta-lactamase-related" evidence="2">
    <location>
        <begin position="56"/>
        <end position="373"/>
    </location>
</feature>
<accession>A0A6L9XUX5</accession>
<dbReference type="SUPFAM" id="SSF56601">
    <property type="entry name" value="beta-lactamase/transpeptidase-like"/>
    <property type="match status" value="1"/>
</dbReference>
<dbReference type="Pfam" id="PF00144">
    <property type="entry name" value="Beta-lactamase"/>
    <property type="match status" value="1"/>
</dbReference>
<evidence type="ECO:0000313" key="4">
    <source>
        <dbReference type="Proteomes" id="UP000474967"/>
    </source>
</evidence>
<dbReference type="Proteomes" id="UP000474967">
    <property type="component" value="Unassembled WGS sequence"/>
</dbReference>